<organism evidence="1">
    <name type="scientific">Siphoviridae sp. ct4T77</name>
    <dbReference type="NCBI Taxonomy" id="2823563"/>
    <lineage>
        <taxon>Viruses</taxon>
        <taxon>Duplodnaviria</taxon>
        <taxon>Heunggongvirae</taxon>
        <taxon>Uroviricota</taxon>
        <taxon>Caudoviricetes</taxon>
    </lineage>
</organism>
<accession>A0A8S5L9E0</accession>
<reference evidence="1" key="1">
    <citation type="journal article" date="2021" name="Proc. Natl. Acad. Sci. U.S.A.">
        <title>A Catalog of Tens of Thousands of Viruses from Human Metagenomes Reveals Hidden Associations with Chronic Diseases.</title>
        <authorList>
            <person name="Tisza M.J."/>
            <person name="Buck C.B."/>
        </authorList>
    </citation>
    <scope>NUCLEOTIDE SEQUENCE</scope>
    <source>
        <strain evidence="1">Ct4T77</strain>
    </source>
</reference>
<sequence>MKPLSDKAILKVSLSLTVVSFVCFACGLHFDDFERIVVQILAPVVMPGIINEIIGITDEGDY</sequence>
<name>A0A8S5L9E0_9CAUD</name>
<dbReference type="EMBL" id="BK014659">
    <property type="protein sequence ID" value="DAD66394.1"/>
    <property type="molecule type" value="Genomic_DNA"/>
</dbReference>
<proteinExistence type="predicted"/>
<evidence type="ECO:0000313" key="1">
    <source>
        <dbReference type="EMBL" id="DAD66394.1"/>
    </source>
</evidence>
<protein>
    <submittedName>
        <fullName evidence="1">Uncharacterized protein</fullName>
    </submittedName>
</protein>